<feature type="active site" description="Proton acceptor" evidence="1">
    <location>
        <position position="212"/>
    </location>
</feature>
<dbReference type="eggNOG" id="COG0399">
    <property type="taxonomic scope" value="Bacteria"/>
</dbReference>
<keyword evidence="4" id="KW-0808">Transferase</keyword>
<dbReference type="InterPro" id="IPR015424">
    <property type="entry name" value="PyrdxlP-dep_Trfase"/>
</dbReference>
<gene>
    <name evidence="4" type="ORF">BACSTE_01306</name>
</gene>
<dbReference type="InterPro" id="IPR015422">
    <property type="entry name" value="PyrdxlP-dep_Trfase_small"/>
</dbReference>
<keyword evidence="2 3" id="KW-0663">Pyridoxal phosphate</keyword>
<dbReference type="GO" id="GO:0008483">
    <property type="term" value="F:transaminase activity"/>
    <property type="evidence" value="ECO:0007669"/>
    <property type="project" value="UniProtKB-KW"/>
</dbReference>
<proteinExistence type="inferred from homology"/>
<reference evidence="4 5" key="1">
    <citation type="submission" date="2007-11" db="EMBL/GenBank/DDBJ databases">
        <title>Draft genome sequence of Bacteroides stercoris(ATCC 43183).</title>
        <authorList>
            <person name="Sudarsanam P."/>
            <person name="Ley R."/>
            <person name="Guruge J."/>
            <person name="Turnbaugh P.J."/>
            <person name="Mahowald M."/>
            <person name="Liep D."/>
            <person name="Gordon J."/>
        </authorList>
    </citation>
    <scope>NUCLEOTIDE SEQUENCE [LARGE SCALE GENOMIC DNA]</scope>
    <source>
        <strain evidence="4 5">ATCC 43183</strain>
    </source>
</reference>
<dbReference type="Pfam" id="PF01041">
    <property type="entry name" value="DegT_DnrJ_EryC1"/>
    <property type="match status" value="1"/>
</dbReference>
<evidence type="ECO:0000256" key="1">
    <source>
        <dbReference type="PIRSR" id="PIRSR000390-1"/>
    </source>
</evidence>
<evidence type="ECO:0000256" key="2">
    <source>
        <dbReference type="PIRSR" id="PIRSR000390-2"/>
    </source>
</evidence>
<evidence type="ECO:0000313" key="5">
    <source>
        <dbReference type="Proteomes" id="UP000004713"/>
    </source>
</evidence>
<dbReference type="GO" id="GO:0030170">
    <property type="term" value="F:pyridoxal phosphate binding"/>
    <property type="evidence" value="ECO:0007669"/>
    <property type="project" value="TreeGrafter"/>
</dbReference>
<keyword evidence="4" id="KW-0032">Aminotransferase</keyword>
<evidence type="ECO:0000256" key="3">
    <source>
        <dbReference type="RuleBase" id="RU004508"/>
    </source>
</evidence>
<sequence length="396" mass="43640">MIGFKSPILIPELFTIKQVYIMQFRDLRKQYSVLKQDIDAAMMEVAAASAFIMGRPVKELEAGLAEYVGVKHCISCGNGTDALTLALKVWNIGAGDAVFVPDFTFFSSAEVISLEGATPVFVDVDGDTFNMDASDLERKIARTIEEGRLTPKVIITVDLFGLPANYPAIRKIADAHRLFILEDGAQGFGGMIGNKRACSFGDISTTSFFPAKPLGCYGDGGAVFTDNDEWAALADSYRVHGKGMFKYDNVRIGMNSRLDTLQAAILKIKFKAFREYELRDINKAAALYTKLLAGRVKTPVTPEGYYSSWAQYTICLNSREERDALQACLKEQGIPSMVYYPTPMHGQTAYKALNAPTDCCPTAKRLCDTVLSLPVHPYITEEEIETVCSVILGFVR</sequence>
<dbReference type="PIRSF" id="PIRSF000390">
    <property type="entry name" value="PLP_StrS"/>
    <property type="match status" value="1"/>
</dbReference>
<dbReference type="PANTHER" id="PTHR30244">
    <property type="entry name" value="TRANSAMINASE"/>
    <property type="match status" value="1"/>
</dbReference>
<dbReference type="HOGENOM" id="CLU_033332_6_1_10"/>
<name>B0NP60_BACSE</name>
<dbReference type="Gene3D" id="3.40.640.10">
    <property type="entry name" value="Type I PLP-dependent aspartate aminotransferase-like (Major domain)"/>
    <property type="match status" value="1"/>
</dbReference>
<reference evidence="4 5" key="2">
    <citation type="submission" date="2007-11" db="EMBL/GenBank/DDBJ databases">
        <authorList>
            <person name="Fulton L."/>
            <person name="Clifton S."/>
            <person name="Fulton B."/>
            <person name="Xu J."/>
            <person name="Minx P."/>
            <person name="Pepin K.H."/>
            <person name="Johnson M."/>
            <person name="Thiruvilangam P."/>
            <person name="Bhonagiri V."/>
            <person name="Nash W.E."/>
            <person name="Mardis E.R."/>
            <person name="Wilson R.K."/>
        </authorList>
    </citation>
    <scope>NUCLEOTIDE SEQUENCE [LARGE SCALE GENOMIC DNA]</scope>
    <source>
        <strain evidence="4 5">ATCC 43183</strain>
    </source>
</reference>
<dbReference type="GO" id="GO:0000271">
    <property type="term" value="P:polysaccharide biosynthetic process"/>
    <property type="evidence" value="ECO:0007669"/>
    <property type="project" value="TreeGrafter"/>
</dbReference>
<dbReference type="InterPro" id="IPR000653">
    <property type="entry name" value="DegT/StrS_aminotransferase"/>
</dbReference>
<comment type="similarity">
    <text evidence="3">Belongs to the DegT/DnrJ/EryC1 family.</text>
</comment>
<dbReference type="InterPro" id="IPR015421">
    <property type="entry name" value="PyrdxlP-dep_Trfase_major"/>
</dbReference>
<feature type="modified residue" description="N6-(pyridoxal phosphate)lysine" evidence="2">
    <location>
        <position position="212"/>
    </location>
</feature>
<dbReference type="PANTHER" id="PTHR30244:SF42">
    <property type="entry name" value="UDP-2-ACETAMIDO-2-DEOXY-3-OXO-D-GLUCURONATE AMINOTRANSFERASE"/>
    <property type="match status" value="1"/>
</dbReference>
<dbReference type="AlphaFoldDB" id="B0NP60"/>
<protein>
    <submittedName>
        <fullName evidence="4">DegT/DnrJ/EryC1/StrS aminotransferase family protein</fullName>
    </submittedName>
</protein>
<dbReference type="CDD" id="cd00616">
    <property type="entry name" value="AHBA_syn"/>
    <property type="match status" value="1"/>
</dbReference>
<comment type="caution">
    <text evidence="4">The sequence shown here is derived from an EMBL/GenBank/DDBJ whole genome shotgun (WGS) entry which is preliminary data.</text>
</comment>
<dbReference type="SUPFAM" id="SSF53383">
    <property type="entry name" value="PLP-dependent transferases"/>
    <property type="match status" value="1"/>
</dbReference>
<dbReference type="Gene3D" id="3.90.1150.10">
    <property type="entry name" value="Aspartate Aminotransferase, domain 1"/>
    <property type="match status" value="1"/>
</dbReference>
<organism evidence="4 5">
    <name type="scientific">Bacteroides stercoris ATCC 43183</name>
    <dbReference type="NCBI Taxonomy" id="449673"/>
    <lineage>
        <taxon>Bacteria</taxon>
        <taxon>Pseudomonadati</taxon>
        <taxon>Bacteroidota</taxon>
        <taxon>Bacteroidia</taxon>
        <taxon>Bacteroidales</taxon>
        <taxon>Bacteroidaceae</taxon>
        <taxon>Bacteroides</taxon>
    </lineage>
</organism>
<accession>B0NP60</accession>
<evidence type="ECO:0000313" key="4">
    <source>
        <dbReference type="EMBL" id="EDS15861.1"/>
    </source>
</evidence>
<dbReference type="Proteomes" id="UP000004713">
    <property type="component" value="Unassembled WGS sequence"/>
</dbReference>
<dbReference type="EMBL" id="ABFZ02000018">
    <property type="protein sequence ID" value="EDS15861.1"/>
    <property type="molecule type" value="Genomic_DNA"/>
</dbReference>